<dbReference type="Pfam" id="PF13462">
    <property type="entry name" value="Thioredoxin_4"/>
    <property type="match status" value="1"/>
</dbReference>
<name>A0A511AHS7_9MICO</name>
<dbReference type="Gene3D" id="3.40.30.10">
    <property type="entry name" value="Glutaredoxin"/>
    <property type="match status" value="1"/>
</dbReference>
<dbReference type="RefSeq" id="WP_186806250.1">
    <property type="nucleotide sequence ID" value="NZ_BJUW01000015.1"/>
</dbReference>
<dbReference type="AlphaFoldDB" id="A0A511AHS7"/>
<evidence type="ECO:0000313" key="3">
    <source>
        <dbReference type="EMBL" id="GEK87532.1"/>
    </source>
</evidence>
<sequence>MAAQARKTNWFAIWISIGVVIALVAVGVLVVWLNQQQGADSAAPGGSIVEEQTGAIMIGDGADEVEIWFDFYCPHCQDFEEVYGPRVQELVDDDAITLRLMPVALSGLNAASGTEFSERSGSALYCVADAAPDSVLPFFTELFALKPSGAGLTDEELTALAEDVGAADAADCIADGTYRQFTVDQAQELPTDPQSGGAGTPTLVVNGEYVAITGDVDADIISRLNG</sequence>
<reference evidence="3 4" key="1">
    <citation type="submission" date="2019-07" db="EMBL/GenBank/DDBJ databases">
        <title>Whole genome shotgun sequence of Microbacterium aerolatum NBRC 103071.</title>
        <authorList>
            <person name="Hosoyama A."/>
            <person name="Uohara A."/>
            <person name="Ohji S."/>
            <person name="Ichikawa N."/>
        </authorList>
    </citation>
    <scope>NUCLEOTIDE SEQUENCE [LARGE SCALE GENOMIC DNA]</scope>
    <source>
        <strain evidence="3 4">NBRC 103071</strain>
    </source>
</reference>
<keyword evidence="4" id="KW-1185">Reference proteome</keyword>
<feature type="transmembrane region" description="Helical" evidence="1">
    <location>
        <begin position="12"/>
        <end position="33"/>
    </location>
</feature>
<accession>A0A511AHS7</accession>
<gene>
    <name evidence="3" type="ORF">MAE01_27080</name>
</gene>
<keyword evidence="1" id="KW-0472">Membrane</keyword>
<dbReference type="Proteomes" id="UP000321225">
    <property type="component" value="Unassembled WGS sequence"/>
</dbReference>
<protein>
    <recommendedName>
        <fullName evidence="2">Thioredoxin-like fold domain-containing protein</fullName>
    </recommendedName>
</protein>
<keyword evidence="1" id="KW-1133">Transmembrane helix</keyword>
<keyword evidence="1" id="KW-0812">Transmembrane</keyword>
<dbReference type="EMBL" id="BJUW01000015">
    <property type="protein sequence ID" value="GEK87532.1"/>
    <property type="molecule type" value="Genomic_DNA"/>
</dbReference>
<evidence type="ECO:0000313" key="4">
    <source>
        <dbReference type="Proteomes" id="UP000321225"/>
    </source>
</evidence>
<feature type="domain" description="Thioredoxin-like fold" evidence="2">
    <location>
        <begin position="63"/>
        <end position="211"/>
    </location>
</feature>
<dbReference type="SUPFAM" id="SSF52833">
    <property type="entry name" value="Thioredoxin-like"/>
    <property type="match status" value="1"/>
</dbReference>
<evidence type="ECO:0000256" key="1">
    <source>
        <dbReference type="SAM" id="Phobius"/>
    </source>
</evidence>
<dbReference type="InterPro" id="IPR036249">
    <property type="entry name" value="Thioredoxin-like_sf"/>
</dbReference>
<evidence type="ECO:0000259" key="2">
    <source>
        <dbReference type="Pfam" id="PF13462"/>
    </source>
</evidence>
<dbReference type="InterPro" id="IPR012336">
    <property type="entry name" value="Thioredoxin-like_fold"/>
</dbReference>
<proteinExistence type="predicted"/>
<comment type="caution">
    <text evidence="3">The sequence shown here is derived from an EMBL/GenBank/DDBJ whole genome shotgun (WGS) entry which is preliminary data.</text>
</comment>
<organism evidence="3 4">
    <name type="scientific">Microbacterium aerolatum</name>
    <dbReference type="NCBI Taxonomy" id="153731"/>
    <lineage>
        <taxon>Bacteria</taxon>
        <taxon>Bacillati</taxon>
        <taxon>Actinomycetota</taxon>
        <taxon>Actinomycetes</taxon>
        <taxon>Micrococcales</taxon>
        <taxon>Microbacteriaceae</taxon>
        <taxon>Microbacterium</taxon>
    </lineage>
</organism>